<dbReference type="Proteomes" id="UP000195326">
    <property type="component" value="Unassembled WGS sequence"/>
</dbReference>
<dbReference type="STRING" id="501571.GCA_900143195_01581"/>
<protein>
    <submittedName>
        <fullName evidence="2">DUF1292 domain-containing protein</fullName>
    </submittedName>
</protein>
<dbReference type="InterPro" id="IPR009711">
    <property type="entry name" value="UPF0473"/>
</dbReference>
<dbReference type="Pfam" id="PF06949">
    <property type="entry name" value="DUF1292"/>
    <property type="match status" value="1"/>
</dbReference>
<proteinExistence type="predicted"/>
<evidence type="ECO:0000313" key="2">
    <source>
        <dbReference type="EMBL" id="OUP60520.1"/>
    </source>
</evidence>
<organism evidence="2 3">
    <name type="scientific">Butyricicoccus pullicaecorum</name>
    <dbReference type="NCBI Taxonomy" id="501571"/>
    <lineage>
        <taxon>Bacteria</taxon>
        <taxon>Bacillati</taxon>
        <taxon>Bacillota</taxon>
        <taxon>Clostridia</taxon>
        <taxon>Eubacteriales</taxon>
        <taxon>Butyricicoccaceae</taxon>
        <taxon>Butyricicoccus</taxon>
    </lineage>
</organism>
<dbReference type="EMBL" id="NFKK01000004">
    <property type="protein sequence ID" value="OUP53317.1"/>
    <property type="molecule type" value="Genomic_DNA"/>
</dbReference>
<evidence type="ECO:0000313" key="3">
    <source>
        <dbReference type="Proteomes" id="UP000195326"/>
    </source>
</evidence>
<dbReference type="Proteomes" id="UP000195897">
    <property type="component" value="Unassembled WGS sequence"/>
</dbReference>
<dbReference type="AlphaFoldDB" id="A0A1Y4LX72"/>
<comment type="caution">
    <text evidence="2">The sequence shown here is derived from an EMBL/GenBank/DDBJ whole genome shotgun (WGS) entry which is preliminary data.</text>
</comment>
<gene>
    <name evidence="2" type="ORF">B5F15_02120</name>
    <name evidence="1" type="ORF">B5F17_04750</name>
</gene>
<reference evidence="2" key="2">
    <citation type="journal article" date="2018" name="BMC Genomics">
        <title>Whole genome sequencing and function prediction of 133 gut anaerobes isolated from chicken caecum in pure cultures.</title>
        <authorList>
            <person name="Medvecky M."/>
            <person name="Cejkova D."/>
            <person name="Polansky O."/>
            <person name="Karasova D."/>
            <person name="Kubasova T."/>
            <person name="Cizek A."/>
            <person name="Rychlik I."/>
        </authorList>
    </citation>
    <scope>NUCLEOTIDE SEQUENCE</scope>
    <source>
        <strain evidence="2">An179</strain>
        <strain evidence="1">An180</strain>
    </source>
</reference>
<evidence type="ECO:0000313" key="1">
    <source>
        <dbReference type="EMBL" id="OUP53317.1"/>
    </source>
</evidence>
<evidence type="ECO:0000313" key="4">
    <source>
        <dbReference type="Proteomes" id="UP000195897"/>
    </source>
</evidence>
<accession>A0A1Y4LX72</accession>
<reference evidence="3 4" key="1">
    <citation type="submission" date="2017-04" db="EMBL/GenBank/DDBJ databases">
        <title>Function of individual gut microbiota members based on whole genome sequencing of pure cultures obtained from chicken caecum.</title>
        <authorList>
            <person name="Medvecky M."/>
            <person name="Cejkova D."/>
            <person name="Polansky O."/>
            <person name="Karasova D."/>
            <person name="Kubasova T."/>
            <person name="Cizek A."/>
            <person name="Rychlik I."/>
        </authorList>
    </citation>
    <scope>NUCLEOTIDE SEQUENCE [LARGE SCALE GENOMIC DNA]</scope>
    <source>
        <strain evidence="3">An179</strain>
        <strain evidence="4">An180</strain>
    </source>
</reference>
<sequence>MSEQFGNDYVVLTDEDGNEVEFEHIDTVEVDGTMYMAFIPAELAVDEEAEVVILKVEEEDGEEVLVSVDNDEEADRVFQIVMERVEDMYEEDGE</sequence>
<name>A0A1Y4LX72_9FIRM</name>
<dbReference type="EMBL" id="NFKL01000002">
    <property type="protein sequence ID" value="OUP60520.1"/>
    <property type="molecule type" value="Genomic_DNA"/>
</dbReference>
<dbReference type="RefSeq" id="WP_016148944.1">
    <property type="nucleotide sequence ID" value="NZ_CABKSA010000003.1"/>
</dbReference>